<feature type="compositionally biased region" description="Polar residues" evidence="5">
    <location>
        <begin position="1"/>
        <end position="54"/>
    </location>
</feature>
<dbReference type="GeneID" id="42002757"/>
<dbReference type="Gene3D" id="3.40.50.1000">
    <property type="entry name" value="HAD superfamily/HAD-like"/>
    <property type="match status" value="1"/>
</dbReference>
<feature type="compositionally biased region" description="Low complexity" evidence="5">
    <location>
        <begin position="100"/>
        <end position="111"/>
    </location>
</feature>
<dbReference type="InterPro" id="IPR011948">
    <property type="entry name" value="Dullard_phosphatase"/>
</dbReference>
<gene>
    <name evidence="7" type="ORF">SmJEL517_g01532</name>
</gene>
<dbReference type="Proteomes" id="UP000319731">
    <property type="component" value="Unassembled WGS sequence"/>
</dbReference>
<feature type="domain" description="FCP1 homology" evidence="6">
    <location>
        <begin position="353"/>
        <end position="512"/>
    </location>
</feature>
<evidence type="ECO:0000256" key="5">
    <source>
        <dbReference type="SAM" id="MobiDB-lite"/>
    </source>
</evidence>
<dbReference type="AlphaFoldDB" id="A0A507CFP8"/>
<feature type="compositionally biased region" description="Polar residues" evidence="5">
    <location>
        <begin position="131"/>
        <end position="140"/>
    </location>
</feature>
<dbReference type="FunFam" id="3.40.50.1000:FF:000015">
    <property type="entry name" value="CTD small phosphatase-like protein 2"/>
    <property type="match status" value="1"/>
</dbReference>
<keyword evidence="8" id="KW-1185">Reference proteome</keyword>
<dbReference type="Pfam" id="PF03031">
    <property type="entry name" value="NIF"/>
    <property type="match status" value="1"/>
</dbReference>
<reference evidence="7 8" key="1">
    <citation type="journal article" date="2019" name="Sci. Rep.">
        <title>Comparative genomics of chytrid fungi reveal insights into the obligate biotrophic and pathogenic lifestyle of Synchytrium endobioticum.</title>
        <authorList>
            <person name="van de Vossenberg B.T.L.H."/>
            <person name="Warris S."/>
            <person name="Nguyen H.D.T."/>
            <person name="van Gent-Pelzer M.P.E."/>
            <person name="Joly D.L."/>
            <person name="van de Geest H.C."/>
            <person name="Bonants P.J.M."/>
            <person name="Smith D.S."/>
            <person name="Levesque C.A."/>
            <person name="van der Lee T.A.J."/>
        </authorList>
    </citation>
    <scope>NUCLEOTIDE SEQUENCE [LARGE SCALE GENOMIC DNA]</scope>
    <source>
        <strain evidence="7 8">JEL517</strain>
    </source>
</reference>
<dbReference type="PROSITE" id="PS50969">
    <property type="entry name" value="FCP1"/>
    <property type="match status" value="1"/>
</dbReference>
<feature type="compositionally biased region" description="Basic residues" evidence="5">
    <location>
        <begin position="150"/>
        <end position="160"/>
    </location>
</feature>
<evidence type="ECO:0000259" key="6">
    <source>
        <dbReference type="PROSITE" id="PS50969"/>
    </source>
</evidence>
<keyword evidence="1" id="KW-0378">Hydrolase</keyword>
<dbReference type="EMBL" id="QEAO01000005">
    <property type="protein sequence ID" value="TPX36333.1"/>
    <property type="molecule type" value="Genomic_DNA"/>
</dbReference>
<feature type="compositionally biased region" description="Low complexity" evidence="5">
    <location>
        <begin position="236"/>
        <end position="255"/>
    </location>
</feature>
<feature type="compositionally biased region" description="Polar residues" evidence="5">
    <location>
        <begin position="61"/>
        <end position="72"/>
    </location>
</feature>
<dbReference type="InterPro" id="IPR036412">
    <property type="entry name" value="HAD-like_sf"/>
</dbReference>
<evidence type="ECO:0000313" key="8">
    <source>
        <dbReference type="Proteomes" id="UP000319731"/>
    </source>
</evidence>
<name>A0A507CFP8_9FUNG</name>
<proteinExistence type="inferred from homology"/>
<dbReference type="NCBIfam" id="TIGR02251">
    <property type="entry name" value="HIF-SF_euk"/>
    <property type="match status" value="1"/>
</dbReference>
<comment type="caution">
    <text evidence="7">The sequence shown here is derived from an EMBL/GenBank/DDBJ whole genome shotgun (WGS) entry which is preliminary data.</text>
</comment>
<feature type="compositionally biased region" description="Polar residues" evidence="5">
    <location>
        <begin position="196"/>
        <end position="206"/>
    </location>
</feature>
<dbReference type="STRING" id="1806994.A0A507CFP8"/>
<dbReference type="InterPro" id="IPR023214">
    <property type="entry name" value="HAD_sf"/>
</dbReference>
<dbReference type="InterPro" id="IPR050365">
    <property type="entry name" value="TIM50"/>
</dbReference>
<protein>
    <recommendedName>
        <fullName evidence="6">FCP1 homology domain-containing protein</fullName>
    </recommendedName>
</protein>
<organism evidence="7 8">
    <name type="scientific">Synchytrium microbalum</name>
    <dbReference type="NCBI Taxonomy" id="1806994"/>
    <lineage>
        <taxon>Eukaryota</taxon>
        <taxon>Fungi</taxon>
        <taxon>Fungi incertae sedis</taxon>
        <taxon>Chytridiomycota</taxon>
        <taxon>Chytridiomycota incertae sedis</taxon>
        <taxon>Chytridiomycetes</taxon>
        <taxon>Synchytriales</taxon>
        <taxon>Synchytriaceae</taxon>
        <taxon>Synchytrium</taxon>
    </lineage>
</organism>
<dbReference type="CDD" id="cd07521">
    <property type="entry name" value="HAD_FCP1-like"/>
    <property type="match status" value="1"/>
</dbReference>
<evidence type="ECO:0000256" key="3">
    <source>
        <dbReference type="ARBA" id="ARBA00037324"/>
    </source>
</evidence>
<accession>A0A507CFP8</accession>
<evidence type="ECO:0000256" key="4">
    <source>
        <dbReference type="ARBA" id="ARBA00038355"/>
    </source>
</evidence>
<feature type="compositionally biased region" description="Basic and acidic residues" evidence="5">
    <location>
        <begin position="177"/>
        <end position="188"/>
    </location>
</feature>
<comment type="similarity">
    <text evidence="4">Belongs to the CTDSPL2 family.</text>
</comment>
<dbReference type="GO" id="GO:0004721">
    <property type="term" value="F:phosphoprotein phosphatase activity"/>
    <property type="evidence" value="ECO:0007669"/>
    <property type="project" value="UniProtKB-KW"/>
</dbReference>
<dbReference type="GO" id="GO:0005634">
    <property type="term" value="C:nucleus"/>
    <property type="evidence" value="ECO:0007669"/>
    <property type="project" value="UniProtKB-ARBA"/>
</dbReference>
<evidence type="ECO:0000256" key="2">
    <source>
        <dbReference type="ARBA" id="ARBA00022912"/>
    </source>
</evidence>
<feature type="region of interest" description="Disordered" evidence="5">
    <location>
        <begin position="295"/>
        <end position="314"/>
    </location>
</feature>
<dbReference type="RefSeq" id="XP_031026646.1">
    <property type="nucleotide sequence ID" value="XM_031167460.1"/>
</dbReference>
<feature type="region of interest" description="Disordered" evidence="5">
    <location>
        <begin position="220"/>
        <end position="276"/>
    </location>
</feature>
<dbReference type="OrthoDB" id="277011at2759"/>
<feature type="compositionally biased region" description="Acidic residues" evidence="5">
    <location>
        <begin position="300"/>
        <end position="314"/>
    </location>
</feature>
<dbReference type="SUPFAM" id="SSF56784">
    <property type="entry name" value="HAD-like"/>
    <property type="match status" value="1"/>
</dbReference>
<evidence type="ECO:0000313" key="7">
    <source>
        <dbReference type="EMBL" id="TPX36333.1"/>
    </source>
</evidence>
<comment type="function">
    <text evidence="3">Probable phosphatase.</text>
</comment>
<evidence type="ECO:0000256" key="1">
    <source>
        <dbReference type="ARBA" id="ARBA00022801"/>
    </source>
</evidence>
<dbReference type="SMART" id="SM00577">
    <property type="entry name" value="CPDc"/>
    <property type="match status" value="1"/>
</dbReference>
<sequence>MIVSTPTKGNNAPSAFITSAPRTKTKIIQRSLHANPSNTPSKSATTPTNGNSPLTVVEGPSTRTTPTRQNPGSSQQQQQLATNSPTRRRIVRSIFPPPAAASIASSSTAAAVEDQGHAKPKRHIGNKRSSDASSITSTKGDSGAAEPVLKAKRISTRKSAKSYESLETPEQQVVDKPLMELDREREESDATVPEVNGSSSTLSGFFSPTYNLLRKWAGVADGKDSDGEAKEDENVPPAESAPSSSPSTKRSTPDPQESCKLIPDDTASTPPPASLSTAAANLNLQSPHHHSYYQNHEHEVEEVENDPDAGGEMAVDDTEDLEDEFDPYSFIRSLPPLTKEQLARPCVLPRRTRSTPKITLVLDLDETLVHCSTASIEASDINFPVEFNDQSYHVSGRLRPFCREFLEGAARMFEVVVFTASQKIYAEKVLNILDPEKKLIKYRLFRDSCLLVYGNYLKDLTILNRDMMKMVIVDNSPQAFGFQVDNGIPITSWYEDSTDCELKTLLEFLKTIQHVEDVRPRVAETFGLRERVEAARPMLLM</sequence>
<feature type="region of interest" description="Disordered" evidence="5">
    <location>
        <begin position="1"/>
        <end position="206"/>
    </location>
</feature>
<dbReference type="PANTHER" id="PTHR12210">
    <property type="entry name" value="DULLARD PROTEIN PHOSPHATASE"/>
    <property type="match status" value="1"/>
</dbReference>
<keyword evidence="2" id="KW-0904">Protein phosphatase</keyword>
<dbReference type="InterPro" id="IPR004274">
    <property type="entry name" value="FCP1_dom"/>
</dbReference>